<keyword evidence="2" id="KW-0217">Developmental protein</keyword>
<evidence type="ECO:0000256" key="6">
    <source>
        <dbReference type="ARBA" id="ARBA00023305"/>
    </source>
</evidence>
<evidence type="ECO:0000256" key="2">
    <source>
        <dbReference type="ARBA" id="ARBA00022473"/>
    </source>
</evidence>
<dbReference type="InterPro" id="IPR001356">
    <property type="entry name" value="HD"/>
</dbReference>
<keyword evidence="6" id="KW-0716">Sensory transduction</keyword>
<feature type="region of interest" description="Disordered" evidence="12">
    <location>
        <begin position="273"/>
        <end position="294"/>
    </location>
</feature>
<gene>
    <name evidence="15" type="primary">LOC115885448</name>
</gene>
<evidence type="ECO:0000256" key="8">
    <source>
        <dbReference type="ARBA" id="ARBA00056641"/>
    </source>
</evidence>
<evidence type="ECO:0000259" key="13">
    <source>
        <dbReference type="PROSITE" id="PS50071"/>
    </source>
</evidence>
<dbReference type="AlphaFoldDB" id="A0A6J2Y8S0"/>
<keyword evidence="4 10" id="KW-0371">Homeobox</keyword>
<dbReference type="InterPro" id="IPR009057">
    <property type="entry name" value="Homeodomain-like_sf"/>
</dbReference>
<dbReference type="PROSITE" id="PS50071">
    <property type="entry name" value="HOMEOBOX_2"/>
    <property type="match status" value="1"/>
</dbReference>
<dbReference type="FunFam" id="1.10.10.60:FF:000417">
    <property type="entry name" value="Even-skipped homeobox 1"/>
    <property type="match status" value="1"/>
</dbReference>
<dbReference type="GO" id="GO:0000981">
    <property type="term" value="F:DNA-binding transcription factor activity, RNA polymerase II-specific"/>
    <property type="evidence" value="ECO:0007669"/>
    <property type="project" value="InterPro"/>
</dbReference>
<comment type="function">
    <text evidence="8">Required to establish the unique cell identity of photoreceptors R2 and R5 and consequently for ommatidial assembly in the developing eye imaginal disk. Repression of expression in R8 photoreceptor by senseless (sens) is an essential mechanism of R8 cell fate determination.</text>
</comment>
<dbReference type="GO" id="GO:0048663">
    <property type="term" value="P:neuron fate commitment"/>
    <property type="evidence" value="ECO:0007669"/>
    <property type="project" value="UniProtKB-ARBA"/>
</dbReference>
<evidence type="ECO:0000256" key="4">
    <source>
        <dbReference type="ARBA" id="ARBA00023155"/>
    </source>
</evidence>
<feature type="region of interest" description="Disordered" evidence="12">
    <location>
        <begin position="33"/>
        <end position="79"/>
    </location>
</feature>
<dbReference type="RefSeq" id="XP_030760228.1">
    <property type="nucleotide sequence ID" value="XM_030904368.1"/>
</dbReference>
<evidence type="ECO:0000313" key="14">
    <source>
        <dbReference type="Proteomes" id="UP000504635"/>
    </source>
</evidence>
<protein>
    <recommendedName>
        <fullName evidence="9">Homeobox protein rough</fullName>
    </recommendedName>
</protein>
<dbReference type="GO" id="GO:0000978">
    <property type="term" value="F:RNA polymerase II cis-regulatory region sequence-specific DNA binding"/>
    <property type="evidence" value="ECO:0007669"/>
    <property type="project" value="TreeGrafter"/>
</dbReference>
<proteinExistence type="inferred from homology"/>
<organism evidence="14 15">
    <name type="scientific">Sitophilus oryzae</name>
    <name type="common">Rice weevil</name>
    <name type="synonym">Curculio oryzae</name>
    <dbReference type="NCBI Taxonomy" id="7048"/>
    <lineage>
        <taxon>Eukaryota</taxon>
        <taxon>Metazoa</taxon>
        <taxon>Ecdysozoa</taxon>
        <taxon>Arthropoda</taxon>
        <taxon>Hexapoda</taxon>
        <taxon>Insecta</taxon>
        <taxon>Pterygota</taxon>
        <taxon>Neoptera</taxon>
        <taxon>Endopterygota</taxon>
        <taxon>Coleoptera</taxon>
        <taxon>Polyphaga</taxon>
        <taxon>Cucujiformia</taxon>
        <taxon>Curculionidae</taxon>
        <taxon>Dryophthorinae</taxon>
        <taxon>Sitophilus</taxon>
    </lineage>
</organism>
<dbReference type="OrthoDB" id="6159439at2759"/>
<evidence type="ECO:0000256" key="1">
    <source>
        <dbReference type="ARBA" id="ARBA00004123"/>
    </source>
</evidence>
<dbReference type="GeneID" id="115885448"/>
<dbReference type="InterPro" id="IPR052002">
    <property type="entry name" value="Even-skipped_HD"/>
</dbReference>
<evidence type="ECO:0000256" key="5">
    <source>
        <dbReference type="ARBA" id="ARBA00023242"/>
    </source>
</evidence>
<keyword evidence="6" id="KW-0844">Vision</keyword>
<feature type="domain" description="Homeobox" evidence="13">
    <location>
        <begin position="78"/>
        <end position="138"/>
    </location>
</feature>
<evidence type="ECO:0000256" key="10">
    <source>
        <dbReference type="PROSITE-ProRule" id="PRU00108"/>
    </source>
</evidence>
<feature type="DNA-binding region" description="Homeobox" evidence="10">
    <location>
        <begin position="80"/>
        <end position="139"/>
    </location>
</feature>
<feature type="compositionally biased region" description="Polar residues" evidence="12">
    <location>
        <begin position="60"/>
        <end position="78"/>
    </location>
</feature>
<dbReference type="KEGG" id="soy:115885448"/>
<dbReference type="PROSITE" id="PS00027">
    <property type="entry name" value="HOMEOBOX_1"/>
    <property type="match status" value="1"/>
</dbReference>
<dbReference type="SMART" id="SM00389">
    <property type="entry name" value="HOX"/>
    <property type="match status" value="1"/>
</dbReference>
<dbReference type="GO" id="GO:0007601">
    <property type="term" value="P:visual perception"/>
    <property type="evidence" value="ECO:0007669"/>
    <property type="project" value="UniProtKB-KW"/>
</dbReference>
<dbReference type="SUPFAM" id="SSF46689">
    <property type="entry name" value="Homeodomain-like"/>
    <property type="match status" value="1"/>
</dbReference>
<dbReference type="PANTHER" id="PTHR46294">
    <property type="entry name" value="SEGMENTATION PROTEIN EVEN-SKIPPED"/>
    <property type="match status" value="1"/>
</dbReference>
<keyword evidence="3 10" id="KW-0238">DNA-binding</keyword>
<dbReference type="Pfam" id="PF00046">
    <property type="entry name" value="Homeodomain"/>
    <property type="match status" value="1"/>
</dbReference>
<dbReference type="GO" id="GO:0005634">
    <property type="term" value="C:nucleus"/>
    <property type="evidence" value="ECO:0007669"/>
    <property type="project" value="UniProtKB-SubCell"/>
</dbReference>
<dbReference type="Proteomes" id="UP000504635">
    <property type="component" value="Unplaced"/>
</dbReference>
<evidence type="ECO:0000313" key="15">
    <source>
        <dbReference type="RefSeq" id="XP_030760228.1"/>
    </source>
</evidence>
<dbReference type="PRINTS" id="PR00024">
    <property type="entry name" value="HOMEOBOX"/>
</dbReference>
<evidence type="ECO:0000256" key="3">
    <source>
        <dbReference type="ARBA" id="ARBA00023125"/>
    </source>
</evidence>
<dbReference type="Gene3D" id="1.10.10.60">
    <property type="entry name" value="Homeodomain-like"/>
    <property type="match status" value="1"/>
</dbReference>
<comment type="subcellular location">
    <subcellularLocation>
        <location evidence="1 10 11">Nucleus</location>
    </subcellularLocation>
</comment>
<evidence type="ECO:0000256" key="11">
    <source>
        <dbReference type="RuleBase" id="RU000682"/>
    </source>
</evidence>
<name>A0A6J2Y8S0_SITOR</name>
<dbReference type="InParanoid" id="A0A6J2Y8S0"/>
<evidence type="ECO:0000256" key="12">
    <source>
        <dbReference type="SAM" id="MobiDB-lite"/>
    </source>
</evidence>
<dbReference type="CDD" id="cd00086">
    <property type="entry name" value="homeodomain"/>
    <property type="match status" value="1"/>
</dbReference>
<dbReference type="CTD" id="36039"/>
<dbReference type="PANTHER" id="PTHR46294:SF4">
    <property type="entry name" value="SEGMENTATION PROTEIN EVEN-SKIPPED"/>
    <property type="match status" value="1"/>
</dbReference>
<dbReference type="InterPro" id="IPR020479">
    <property type="entry name" value="HD_metazoa"/>
</dbReference>
<evidence type="ECO:0000256" key="7">
    <source>
        <dbReference type="ARBA" id="ARBA00038449"/>
    </source>
</evidence>
<dbReference type="InterPro" id="IPR017970">
    <property type="entry name" value="Homeobox_CS"/>
</dbReference>
<keyword evidence="5 10" id="KW-0539">Nucleus</keyword>
<accession>A0A6J2Y8S0</accession>
<keyword evidence="14" id="KW-1185">Reference proteome</keyword>
<comment type="similarity">
    <text evidence="7">Belongs to the even-skipped homeobox family.</text>
</comment>
<sequence length="294" mass="33042">MHTPESFKLFGHHQVDHHSAGSVVVDLIPPQYMEAAGHPSQPSPPNTPPNNMIFKDGGSPQAQSDLSRSPSETSPNESNIRRYRTAFTREQLLRLEKEFYKENYVSRPRRVELAAMLNLPESTIKVWFQNRRMKDKRQRMAIAWPYAAVYNDPLFAASLLQAAASTVHYPPQGPMYPPHYPRYPPYPPFAHPGGPGMPVPPLNLIHPPPSMNFPASLGTHQALPQHQGLNINLNFGDVPPYQQKISPTDSHRSDLSLSPPAEALLMPGRINSGQMHMEGRDKQPKLFKPYNSEV</sequence>
<reference evidence="15" key="1">
    <citation type="submission" date="2025-08" db="UniProtKB">
        <authorList>
            <consortium name="RefSeq"/>
        </authorList>
    </citation>
    <scope>IDENTIFICATION</scope>
    <source>
        <tissue evidence="15">Gonads</tissue>
    </source>
</reference>
<evidence type="ECO:0000256" key="9">
    <source>
        <dbReference type="ARBA" id="ARBA00068739"/>
    </source>
</evidence>